<dbReference type="OrthoDB" id="2931023at2"/>
<protein>
    <submittedName>
        <fullName evidence="2">Anti-sigma factor</fullName>
    </submittedName>
</protein>
<dbReference type="EMBL" id="LECW02000034">
    <property type="protein sequence ID" value="KRT92099.1"/>
    <property type="molecule type" value="Genomic_DNA"/>
</dbReference>
<evidence type="ECO:0000313" key="4">
    <source>
        <dbReference type="Proteomes" id="UP000036168"/>
    </source>
</evidence>
<evidence type="ECO:0000256" key="1">
    <source>
        <dbReference type="SAM" id="Phobius"/>
    </source>
</evidence>
<name>A0A0J6ESV2_9BACI</name>
<dbReference type="STRING" id="1664069.BGLY_1049"/>
<organism evidence="2 4">
    <name type="scientific">Bacillus glycinifermentans</name>
    <dbReference type="NCBI Taxonomy" id="1664069"/>
    <lineage>
        <taxon>Bacteria</taxon>
        <taxon>Bacillati</taxon>
        <taxon>Bacillota</taxon>
        <taxon>Bacilli</taxon>
        <taxon>Bacillales</taxon>
        <taxon>Bacillaceae</taxon>
        <taxon>Bacillus</taxon>
    </lineage>
</organism>
<dbReference type="AlphaFoldDB" id="A0A0J6ESV2"/>
<accession>A0A0J6ESV2</accession>
<gene>
    <name evidence="2" type="ORF">AB447_204045</name>
    <name evidence="3" type="ORF">P8828_18505</name>
</gene>
<dbReference type="InterPro" id="IPR020496">
    <property type="entry name" value="YhdK"/>
</dbReference>
<accession>A0A0J6HNF3</accession>
<keyword evidence="5" id="KW-1185">Reference proteome</keyword>
<dbReference type="EMBL" id="JARRTL010000024">
    <property type="protein sequence ID" value="MEC0486775.1"/>
    <property type="molecule type" value="Genomic_DNA"/>
</dbReference>
<keyword evidence="1" id="KW-1133">Transmembrane helix</keyword>
<dbReference type="Pfam" id="PF17453">
    <property type="entry name" value="Sigma_M_inh"/>
    <property type="match status" value="1"/>
</dbReference>
<reference evidence="2" key="2">
    <citation type="submission" date="2015-10" db="EMBL/GenBank/DDBJ databases">
        <authorList>
            <person name="Gilbert D.G."/>
        </authorList>
    </citation>
    <scope>NUCLEOTIDE SEQUENCE</scope>
    <source>
        <strain evidence="2">GO-13</strain>
    </source>
</reference>
<keyword evidence="1" id="KW-0812">Transmembrane</keyword>
<evidence type="ECO:0000313" key="3">
    <source>
        <dbReference type="EMBL" id="MEC0486775.1"/>
    </source>
</evidence>
<feature type="transmembrane region" description="Helical" evidence="1">
    <location>
        <begin position="39"/>
        <end position="60"/>
    </location>
</feature>
<evidence type="ECO:0000313" key="5">
    <source>
        <dbReference type="Proteomes" id="UP001341297"/>
    </source>
</evidence>
<feature type="transmembrane region" description="Helical" evidence="1">
    <location>
        <begin position="67"/>
        <end position="86"/>
    </location>
</feature>
<proteinExistence type="predicted"/>
<dbReference type="Proteomes" id="UP001341297">
    <property type="component" value="Unassembled WGS sequence"/>
</dbReference>
<dbReference type="PATRIC" id="fig|1664069.3.peg.99"/>
<keyword evidence="1" id="KW-0472">Membrane</keyword>
<reference evidence="3 5" key="3">
    <citation type="submission" date="2023-03" db="EMBL/GenBank/DDBJ databases">
        <title>Agriculturally important microbes genome sequencing.</title>
        <authorList>
            <person name="Dunlap C."/>
        </authorList>
    </citation>
    <scope>NUCLEOTIDE SEQUENCE [LARGE SCALE GENOMIC DNA]</scope>
    <source>
        <strain evidence="3 5">CBP-3203</strain>
    </source>
</reference>
<evidence type="ECO:0000313" key="2">
    <source>
        <dbReference type="EMBL" id="KRT92099.1"/>
    </source>
</evidence>
<reference evidence="2 4" key="1">
    <citation type="journal article" date="2015" name="Int. J. Syst. Evol. Microbiol.">
        <title>Bacillus glycinifermentans sp. nov., isolated from fermented soybean paste.</title>
        <authorList>
            <person name="Kim S.J."/>
            <person name="Dunlap C.A."/>
            <person name="Kwon S.W."/>
            <person name="Rooney A.P."/>
        </authorList>
    </citation>
    <scope>NUCLEOTIDE SEQUENCE [LARGE SCALE GENOMIC DNA]</scope>
    <source>
        <strain evidence="2 4">GO-13</strain>
    </source>
</reference>
<feature type="transmembrane region" description="Helical" evidence="1">
    <location>
        <begin position="12"/>
        <end position="33"/>
    </location>
</feature>
<dbReference type="RefSeq" id="WP_048353453.1">
    <property type="nucleotide sequence ID" value="NZ_CP023481.1"/>
</dbReference>
<comment type="caution">
    <text evidence="2">The sequence shown here is derived from an EMBL/GenBank/DDBJ whole genome shotgun (WGS) entry which is preliminary data.</text>
</comment>
<sequence length="96" mass="10658">MELVRIFKEHNVFGWVSVATAILSLFILNLAILSDTISYSYKMLPFAMAAIPLGIIELFIKKGRTGLGLLGVILNLFILICVWTIVSIDTNLQLGF</sequence>
<dbReference type="Proteomes" id="UP000036168">
    <property type="component" value="Unassembled WGS sequence"/>
</dbReference>